<organism evidence="4 5">
    <name type="scientific">Salipiger abyssi</name>
    <dbReference type="NCBI Taxonomy" id="1250539"/>
    <lineage>
        <taxon>Bacteria</taxon>
        <taxon>Pseudomonadati</taxon>
        <taxon>Pseudomonadota</taxon>
        <taxon>Alphaproteobacteria</taxon>
        <taxon>Rhodobacterales</taxon>
        <taxon>Roseobacteraceae</taxon>
        <taxon>Salipiger</taxon>
    </lineage>
</organism>
<dbReference type="Pfam" id="PF13439">
    <property type="entry name" value="Glyco_transf_4"/>
    <property type="match status" value="1"/>
</dbReference>
<dbReference type="PANTHER" id="PTHR22916">
    <property type="entry name" value="GLYCOSYLTRANSFERASE"/>
    <property type="match status" value="1"/>
</dbReference>
<dbReference type="OrthoDB" id="7527830at2"/>
<keyword evidence="4" id="KW-0808">Transferase</keyword>
<dbReference type="Gene3D" id="3.90.550.10">
    <property type="entry name" value="Spore Coat Polysaccharide Biosynthesis Protein SpsA, Chain A"/>
    <property type="match status" value="1"/>
</dbReference>
<keyword evidence="4" id="KW-0614">Plasmid</keyword>
<reference evidence="4 5" key="1">
    <citation type="submission" date="2016-04" db="EMBL/GenBank/DDBJ databases">
        <title>Deep-sea bacteria in the southern Pacific.</title>
        <authorList>
            <person name="Tang K."/>
        </authorList>
    </citation>
    <scope>NUCLEOTIDE SEQUENCE [LARGE SCALE GENOMIC DNA]</scope>
    <source>
        <strain evidence="4 5">JLT2014</strain>
        <plasmid evidence="5">ppaby6</plasmid>
    </source>
</reference>
<geneLocation type="plasmid" evidence="5">
    <name>ppaby6</name>
</geneLocation>
<accession>A0A1P8V0Q8</accession>
<protein>
    <submittedName>
        <fullName evidence="4">Glycosyl transferases group 1</fullName>
    </submittedName>
</protein>
<dbReference type="InterPro" id="IPR001173">
    <property type="entry name" value="Glyco_trans_2-like"/>
</dbReference>
<name>A0A1P8V0Q8_9RHOB</name>
<dbReference type="KEGG" id="paby:Ga0080574_TMP4923"/>
<dbReference type="Gene3D" id="3.40.50.2000">
    <property type="entry name" value="Glycogen Phosphorylase B"/>
    <property type="match status" value="2"/>
</dbReference>
<dbReference type="InterPro" id="IPR029044">
    <property type="entry name" value="Nucleotide-diphossugar_trans"/>
</dbReference>
<dbReference type="Proteomes" id="UP000187059">
    <property type="component" value="Plasmid pPABY6"/>
</dbReference>
<sequence>MHAADRLPPGTAQDSFDAVWYLQANADVRASGMDPWDHYRRVGRAEGRPGAPVRALELDHLLWRGYEAEALPELERLLAEGAPRERSVAGWVLARWYLEQGRGDAAWAAIQAFHAVPEGRGTLRHPGPYLLAVQLALSNGDPVAAEWLIGEGLARFGPLPDFDLAAIQLARARYADDWEIAGHLARLYIRQGLQPVGIAETAEGARFDRLCPPGAPPPVEAAGALPLVSVIVPVFNGAAGLGHALRGLRGQSWRNLEILVVDDGSTDDSRAIAEAQAAEDGRIRVIALGRNEGAYPARNAGMEAARGAFVTVHDADDWSHPQKIEMQMRPLLAEPGLRASVSHWVRAGDDLEMTRWRMEDRWVYRNVSSLMIRAALRDEIGYWDRVTVNADTEYYYRIIAAYGPQSIREVCPGVPLAFGRTAPGSLTNRSATHLRTQFRGVRRDYMEAAHYWHAQAGELGDFHLPQHPDRRPFRVPPEIGLGDPEPEPSDFDIVSASPLFDADWYRLSFPDVLRADISPARHYLTGGARENRDPGPLFSSGGYRQAQGLDGDTVPLLHYERQGRSAGAVPLPGFAGALAGPEEEGPVRLVFAHTSGKTLFGAERSLLGVVGRMAQRGDRPVVVLPALRNTAYLEALLEITAAVEIVPQIWRHMQRPPLPATVGVMRDLIRKYRPAEVHVNTIVLDAPLAAARQEGVPSVVYVRELLAEDVGLCRNLGGSAEALRAALLKEADRFVATSAPVADWLACPERTVIRPNSVDPALFDLPFTPGRALNVAMVSSNTAKKGISDFLAVARLAEAMGRPLRFRLIGPPTPDLHLMRPWPENVEFRGYAETPAEAMAQADIVVSLSKFAESFGRTVVEAMAAGRPVICYDRGAPPTLVESGVSGFVVPADDREGAANAILALEAARAQLLRMSDAARRRARALQAQAFGTLP</sequence>
<evidence type="ECO:0000256" key="1">
    <source>
        <dbReference type="SAM" id="MobiDB-lite"/>
    </source>
</evidence>
<evidence type="ECO:0000313" key="5">
    <source>
        <dbReference type="Proteomes" id="UP000187059"/>
    </source>
</evidence>
<dbReference type="Pfam" id="PF13692">
    <property type="entry name" value="Glyco_trans_1_4"/>
    <property type="match status" value="1"/>
</dbReference>
<proteinExistence type="predicted"/>
<gene>
    <name evidence="4" type="ORF">Ga0080574_TMP4923</name>
</gene>
<feature type="region of interest" description="Disordered" evidence="1">
    <location>
        <begin position="525"/>
        <end position="544"/>
    </location>
</feature>
<dbReference type="SUPFAM" id="SSF53756">
    <property type="entry name" value="UDP-Glycosyltransferase/glycogen phosphorylase"/>
    <property type="match status" value="1"/>
</dbReference>
<dbReference type="RefSeq" id="WP_076706153.1">
    <property type="nucleotide sequence ID" value="NZ_CP015094.1"/>
</dbReference>
<dbReference type="PANTHER" id="PTHR22916:SF3">
    <property type="entry name" value="UDP-GLCNAC:BETAGAL BETA-1,3-N-ACETYLGLUCOSAMINYLTRANSFERASE-LIKE PROTEIN 1"/>
    <property type="match status" value="1"/>
</dbReference>
<dbReference type="SUPFAM" id="SSF53448">
    <property type="entry name" value="Nucleotide-diphospho-sugar transferases"/>
    <property type="match status" value="1"/>
</dbReference>
<dbReference type="Pfam" id="PF00535">
    <property type="entry name" value="Glycos_transf_2"/>
    <property type="match status" value="1"/>
</dbReference>
<dbReference type="CDD" id="cd03801">
    <property type="entry name" value="GT4_PimA-like"/>
    <property type="match status" value="1"/>
</dbReference>
<dbReference type="CDD" id="cd00761">
    <property type="entry name" value="Glyco_tranf_GTA_type"/>
    <property type="match status" value="1"/>
</dbReference>
<dbReference type="EMBL" id="CP015094">
    <property type="protein sequence ID" value="APZ55205.1"/>
    <property type="molecule type" value="Genomic_DNA"/>
</dbReference>
<feature type="domain" description="Glycosyltransferase 2-like" evidence="2">
    <location>
        <begin position="229"/>
        <end position="340"/>
    </location>
</feature>
<evidence type="ECO:0000313" key="4">
    <source>
        <dbReference type="EMBL" id="APZ55205.1"/>
    </source>
</evidence>
<keyword evidence="5" id="KW-1185">Reference proteome</keyword>
<dbReference type="InterPro" id="IPR028098">
    <property type="entry name" value="Glyco_trans_4-like_N"/>
</dbReference>
<evidence type="ECO:0000259" key="2">
    <source>
        <dbReference type="Pfam" id="PF00535"/>
    </source>
</evidence>
<dbReference type="AlphaFoldDB" id="A0A1P8V0Q8"/>
<dbReference type="GO" id="GO:0016758">
    <property type="term" value="F:hexosyltransferase activity"/>
    <property type="evidence" value="ECO:0007669"/>
    <property type="project" value="UniProtKB-ARBA"/>
</dbReference>
<feature type="domain" description="Glycosyltransferase subfamily 4-like N-terminal" evidence="3">
    <location>
        <begin position="601"/>
        <end position="761"/>
    </location>
</feature>
<evidence type="ECO:0000259" key="3">
    <source>
        <dbReference type="Pfam" id="PF13439"/>
    </source>
</evidence>